<keyword evidence="12" id="KW-1185">Reference proteome</keyword>
<comment type="miscellaneous">
    <text evidence="8">This enzyme catalyzes only one turnover and therefore is not strictly catalytic. According to one definition, an enzyme is a biocatalyst that acts repeatedly and over many reaction cycles.</text>
</comment>
<dbReference type="GO" id="GO:0003908">
    <property type="term" value="F:methylated-DNA-[protein]-cysteine S-methyltransferase activity"/>
    <property type="evidence" value="ECO:0007669"/>
    <property type="project" value="UniProtKB-UniRule"/>
</dbReference>
<evidence type="ECO:0000256" key="1">
    <source>
        <dbReference type="ARBA" id="ARBA00001286"/>
    </source>
</evidence>
<keyword evidence="2 8" id="KW-0963">Cytoplasm</keyword>
<dbReference type="CDD" id="cd06445">
    <property type="entry name" value="ATase"/>
    <property type="match status" value="1"/>
</dbReference>
<dbReference type="PROSITE" id="PS00374">
    <property type="entry name" value="MGMT"/>
    <property type="match status" value="1"/>
</dbReference>
<gene>
    <name evidence="10" type="primary">ogt</name>
    <name evidence="10" type="ORF">MFU01_78130</name>
    <name evidence="11" type="ORF">SAMN05443572_111156</name>
</gene>
<dbReference type="PANTHER" id="PTHR10815">
    <property type="entry name" value="METHYLATED-DNA--PROTEIN-CYSTEINE METHYLTRANSFERASE"/>
    <property type="match status" value="1"/>
</dbReference>
<comment type="caution">
    <text evidence="10">The sequence shown here is derived from an EMBL/GenBank/DDBJ whole genome shotgun (WGS) entry which is preliminary data.</text>
</comment>
<evidence type="ECO:0000256" key="4">
    <source>
        <dbReference type="ARBA" id="ARBA00022679"/>
    </source>
</evidence>
<protein>
    <recommendedName>
        <fullName evidence="8">Methylated-DNA--protein-cysteine methyltransferase</fullName>
        <ecNumber evidence="8">2.1.1.63</ecNumber>
    </recommendedName>
    <alternativeName>
        <fullName evidence="8">6-O-methylguanine-DNA methyltransferase</fullName>
        <shortName evidence="8">MGMT</shortName>
    </alternativeName>
    <alternativeName>
        <fullName evidence="8">O-6-methylguanine-DNA-alkyltransferase</fullName>
    </alternativeName>
</protein>
<comment type="catalytic activity">
    <reaction evidence="1 8">
        <text>a 4-O-methyl-thymidine in DNA + L-cysteinyl-[protein] = a thymidine in DNA + S-methyl-L-cysteinyl-[protein]</text>
        <dbReference type="Rhea" id="RHEA:53428"/>
        <dbReference type="Rhea" id="RHEA-COMP:10131"/>
        <dbReference type="Rhea" id="RHEA-COMP:10132"/>
        <dbReference type="Rhea" id="RHEA-COMP:13555"/>
        <dbReference type="Rhea" id="RHEA-COMP:13556"/>
        <dbReference type="ChEBI" id="CHEBI:29950"/>
        <dbReference type="ChEBI" id="CHEBI:82612"/>
        <dbReference type="ChEBI" id="CHEBI:137386"/>
        <dbReference type="ChEBI" id="CHEBI:137387"/>
        <dbReference type="EC" id="2.1.1.63"/>
    </reaction>
</comment>
<dbReference type="InterPro" id="IPR036388">
    <property type="entry name" value="WH-like_DNA-bd_sf"/>
</dbReference>
<dbReference type="InterPro" id="IPR023546">
    <property type="entry name" value="MGMT"/>
</dbReference>
<feature type="active site" description="Nucleophile; methyl group acceptor" evidence="8">
    <location>
        <position position="142"/>
    </location>
</feature>
<dbReference type="Proteomes" id="UP000183760">
    <property type="component" value="Unassembled WGS sequence"/>
</dbReference>
<dbReference type="InterPro" id="IPR014048">
    <property type="entry name" value="MethylDNA_cys_MeTrfase_DNA-bd"/>
</dbReference>
<dbReference type="Proteomes" id="UP000321514">
    <property type="component" value="Unassembled WGS sequence"/>
</dbReference>
<reference evidence="11 12" key="1">
    <citation type="submission" date="2016-10" db="EMBL/GenBank/DDBJ databases">
        <authorList>
            <person name="Varghese N."/>
            <person name="Submissions S."/>
        </authorList>
    </citation>
    <scope>NUCLEOTIDE SEQUENCE [LARGE SCALE GENOMIC DNA]</scope>
    <source>
        <strain evidence="11 12">DSM 16525</strain>
    </source>
</reference>
<dbReference type="InterPro" id="IPR036631">
    <property type="entry name" value="MGMT_N_sf"/>
</dbReference>
<dbReference type="RefSeq" id="WP_170300554.1">
    <property type="nucleotide sequence ID" value="NZ_BJXR01000068.1"/>
</dbReference>
<dbReference type="STRING" id="1334629.MFUL124B02_12550"/>
<dbReference type="EMBL" id="FOIB01000011">
    <property type="protein sequence ID" value="SEU36317.1"/>
    <property type="molecule type" value="Genomic_DNA"/>
</dbReference>
<dbReference type="FunFam" id="1.10.10.10:FF:000337">
    <property type="entry name" value="Methylated-DNA--protein-cysteine methyltransferase"/>
    <property type="match status" value="1"/>
</dbReference>
<evidence type="ECO:0000256" key="7">
    <source>
        <dbReference type="ARBA" id="ARBA00049348"/>
    </source>
</evidence>
<evidence type="ECO:0000256" key="5">
    <source>
        <dbReference type="ARBA" id="ARBA00022763"/>
    </source>
</evidence>
<dbReference type="HAMAP" id="MF_00772">
    <property type="entry name" value="OGT"/>
    <property type="match status" value="1"/>
</dbReference>
<keyword evidence="3 8" id="KW-0489">Methyltransferase</keyword>
<dbReference type="EMBL" id="BJXR01000068">
    <property type="protein sequence ID" value="GEN12776.1"/>
    <property type="molecule type" value="Genomic_DNA"/>
</dbReference>
<dbReference type="PANTHER" id="PTHR10815:SF5">
    <property type="entry name" value="METHYLATED-DNA--PROTEIN-CYSTEINE METHYLTRANSFERASE"/>
    <property type="match status" value="1"/>
</dbReference>
<dbReference type="GO" id="GO:0006307">
    <property type="term" value="P:DNA alkylation repair"/>
    <property type="evidence" value="ECO:0007669"/>
    <property type="project" value="UniProtKB-UniRule"/>
</dbReference>
<sequence length="178" mass="19275">MAETARFLIDRTDTPIGELVIVADREGHLRAVDWTEHEARMLQLLRLHYGEKGYALEAASDPGGLTATMRSYFSGKLDVIDTLPVRTAGTDFQREVWAALRSIPCGSTVSYSELARRIGRPAAVRAVGLANGANPVGIVVPCHRVVGANGALTGYGGGIQRKRWLLSHESRALPLLKS</sequence>
<evidence type="ECO:0000256" key="3">
    <source>
        <dbReference type="ARBA" id="ARBA00022603"/>
    </source>
</evidence>
<dbReference type="NCBIfam" id="TIGR00589">
    <property type="entry name" value="ogt"/>
    <property type="match status" value="1"/>
</dbReference>
<evidence type="ECO:0000256" key="2">
    <source>
        <dbReference type="ARBA" id="ARBA00022490"/>
    </source>
</evidence>
<keyword evidence="6 8" id="KW-0234">DNA repair</keyword>
<comment type="catalytic activity">
    <reaction evidence="7 8">
        <text>a 6-O-methyl-2'-deoxyguanosine in DNA + L-cysteinyl-[protein] = S-methyl-L-cysteinyl-[protein] + a 2'-deoxyguanosine in DNA</text>
        <dbReference type="Rhea" id="RHEA:24000"/>
        <dbReference type="Rhea" id="RHEA-COMP:10131"/>
        <dbReference type="Rhea" id="RHEA-COMP:10132"/>
        <dbReference type="Rhea" id="RHEA-COMP:11367"/>
        <dbReference type="Rhea" id="RHEA-COMP:11368"/>
        <dbReference type="ChEBI" id="CHEBI:29950"/>
        <dbReference type="ChEBI" id="CHEBI:82612"/>
        <dbReference type="ChEBI" id="CHEBI:85445"/>
        <dbReference type="ChEBI" id="CHEBI:85448"/>
        <dbReference type="EC" id="2.1.1.63"/>
    </reaction>
</comment>
<evidence type="ECO:0000313" key="12">
    <source>
        <dbReference type="Proteomes" id="UP000183760"/>
    </source>
</evidence>
<comment type="similarity">
    <text evidence="8">Belongs to the MGMT family.</text>
</comment>
<evidence type="ECO:0000313" key="13">
    <source>
        <dbReference type="Proteomes" id="UP000321514"/>
    </source>
</evidence>
<keyword evidence="5 8" id="KW-0227">DNA damage</keyword>
<organism evidence="10 13">
    <name type="scientific">Myxococcus fulvus</name>
    <dbReference type="NCBI Taxonomy" id="33"/>
    <lineage>
        <taxon>Bacteria</taxon>
        <taxon>Pseudomonadati</taxon>
        <taxon>Myxococcota</taxon>
        <taxon>Myxococcia</taxon>
        <taxon>Myxococcales</taxon>
        <taxon>Cystobacterineae</taxon>
        <taxon>Myxococcaceae</taxon>
        <taxon>Myxococcus</taxon>
    </lineage>
</organism>
<dbReference type="InterPro" id="IPR036217">
    <property type="entry name" value="MethylDNA_cys_MeTrfase_DNAb"/>
</dbReference>
<accession>A0A511TF29</accession>
<evidence type="ECO:0000259" key="9">
    <source>
        <dbReference type="Pfam" id="PF01035"/>
    </source>
</evidence>
<feature type="domain" description="Methylated-DNA-[protein]-cysteine S-methyltransferase DNA binding" evidence="9">
    <location>
        <begin position="91"/>
        <end position="170"/>
    </location>
</feature>
<dbReference type="GO" id="GO:0032259">
    <property type="term" value="P:methylation"/>
    <property type="evidence" value="ECO:0007669"/>
    <property type="project" value="UniProtKB-KW"/>
</dbReference>
<evidence type="ECO:0000313" key="10">
    <source>
        <dbReference type="EMBL" id="GEN12776.1"/>
    </source>
</evidence>
<comment type="function">
    <text evidence="8">Involved in the cellular defense against the biological effects of O6-methylguanine (O6-MeG) and O4-methylthymine (O4-MeT) in DNA. Repairs the methylated nucleobase in DNA by stoichiometrically transferring the methyl group to a cysteine residue in the enzyme. This is a suicide reaction: the enzyme is irreversibly inactivated.</text>
</comment>
<dbReference type="GO" id="GO:0005737">
    <property type="term" value="C:cytoplasm"/>
    <property type="evidence" value="ECO:0007669"/>
    <property type="project" value="UniProtKB-SubCell"/>
</dbReference>
<dbReference type="NCBIfam" id="NF007626">
    <property type="entry name" value="PRK10286.1"/>
    <property type="match status" value="1"/>
</dbReference>
<evidence type="ECO:0000256" key="8">
    <source>
        <dbReference type="HAMAP-Rule" id="MF_00772"/>
    </source>
</evidence>
<dbReference type="SUPFAM" id="SSF53155">
    <property type="entry name" value="Methylated DNA-protein cysteine methyltransferase domain"/>
    <property type="match status" value="1"/>
</dbReference>
<dbReference type="AlphaFoldDB" id="A0A511TF29"/>
<comment type="subcellular location">
    <subcellularLocation>
        <location evidence="8">Cytoplasm</location>
    </subcellularLocation>
</comment>
<dbReference type="SUPFAM" id="SSF46767">
    <property type="entry name" value="Methylated DNA-protein cysteine methyltransferase, C-terminal domain"/>
    <property type="match status" value="1"/>
</dbReference>
<name>A0A511TF29_MYXFU</name>
<reference evidence="10 13" key="2">
    <citation type="submission" date="2019-07" db="EMBL/GenBank/DDBJ databases">
        <title>Whole genome shotgun sequence of Myxococcus fulvus NBRC 100333.</title>
        <authorList>
            <person name="Hosoyama A."/>
            <person name="Uohara A."/>
            <person name="Ohji S."/>
            <person name="Ichikawa N."/>
        </authorList>
    </citation>
    <scope>NUCLEOTIDE SEQUENCE [LARGE SCALE GENOMIC DNA]</scope>
    <source>
        <strain evidence="10 13">NBRC 100333</strain>
    </source>
</reference>
<evidence type="ECO:0000313" key="11">
    <source>
        <dbReference type="EMBL" id="SEU36317.1"/>
    </source>
</evidence>
<keyword evidence="4 8" id="KW-0808">Transferase</keyword>
<dbReference type="Gene3D" id="1.10.10.10">
    <property type="entry name" value="Winged helix-like DNA-binding domain superfamily/Winged helix DNA-binding domain"/>
    <property type="match status" value="1"/>
</dbReference>
<dbReference type="Pfam" id="PF01035">
    <property type="entry name" value="DNA_binding_1"/>
    <property type="match status" value="1"/>
</dbReference>
<dbReference type="EC" id="2.1.1.63" evidence="8"/>
<dbReference type="InterPro" id="IPR001497">
    <property type="entry name" value="MethylDNA_cys_MeTrfase_AS"/>
</dbReference>
<proteinExistence type="inferred from homology"/>
<evidence type="ECO:0000256" key="6">
    <source>
        <dbReference type="ARBA" id="ARBA00023204"/>
    </source>
</evidence>